<keyword evidence="5" id="KW-1185">Reference proteome</keyword>
<dbReference type="Gene3D" id="3.40.50.410">
    <property type="entry name" value="von Willebrand factor, type A domain"/>
    <property type="match status" value="1"/>
</dbReference>
<evidence type="ECO:0000313" key="5">
    <source>
        <dbReference type="Proteomes" id="UP000316008"/>
    </source>
</evidence>
<dbReference type="PANTHER" id="PTHR47763:SF1">
    <property type="entry name" value="DUF659 DOMAIN-CONTAINING PROTEIN"/>
    <property type="match status" value="1"/>
</dbReference>
<feature type="chain" id="PRO_5021752284" evidence="2">
    <location>
        <begin position="21"/>
        <end position="352"/>
    </location>
</feature>
<dbReference type="InterPro" id="IPR052969">
    <property type="entry name" value="Thr-specific_kinase-like"/>
</dbReference>
<dbReference type="PANTHER" id="PTHR47763">
    <property type="entry name" value="ALPHA-PROTEIN KINASE VWKA"/>
    <property type="match status" value="1"/>
</dbReference>
<feature type="signal peptide" evidence="2">
    <location>
        <begin position="1"/>
        <end position="20"/>
    </location>
</feature>
<gene>
    <name evidence="4" type="ORF">FO442_02365</name>
</gene>
<evidence type="ECO:0000259" key="3">
    <source>
        <dbReference type="PROSITE" id="PS50234"/>
    </source>
</evidence>
<comment type="caution">
    <text evidence="4">The sequence shown here is derived from an EMBL/GenBank/DDBJ whole genome shotgun (WGS) entry which is preliminary data.</text>
</comment>
<evidence type="ECO:0000256" key="1">
    <source>
        <dbReference type="ARBA" id="ARBA00022729"/>
    </source>
</evidence>
<evidence type="ECO:0000256" key="2">
    <source>
        <dbReference type="SAM" id="SignalP"/>
    </source>
</evidence>
<dbReference type="Pfam" id="PF18962">
    <property type="entry name" value="Por_Secre_tail"/>
    <property type="match status" value="1"/>
</dbReference>
<feature type="domain" description="VWFA" evidence="3">
    <location>
        <begin position="113"/>
        <end position="314"/>
    </location>
</feature>
<dbReference type="NCBIfam" id="TIGR04183">
    <property type="entry name" value="Por_Secre_tail"/>
    <property type="match status" value="1"/>
</dbReference>
<dbReference type="GO" id="GO:0005737">
    <property type="term" value="C:cytoplasm"/>
    <property type="evidence" value="ECO:0007669"/>
    <property type="project" value="TreeGrafter"/>
</dbReference>
<dbReference type="Proteomes" id="UP000316008">
    <property type="component" value="Unassembled WGS sequence"/>
</dbReference>
<sequence length="352" mass="40173">MKKMKKTNIFLILIALIVFSCSSPDKPELTEFEKLELKKAENDSLMIVFDSIMQLKVEIPQLIDNTVLSSECLEQFNALARETEGGLKVVANSKFVAKEIAEIIENHAIDNTDIMLIIDKTSSMEDDLANIKKSLNQILKSIKKFKNIRLAVSTYGDKHEDGKLWYDFQNFESDFDGTMNFIENIRMTHGGDFPESVYDGIYEAFQEGFWQSNSKRIVILLGDAPSLESKLSKYTEKDIIELAKSGKINMNFYPIVLSPYNGEMGETKKMQNLTFIESVYPNPSSGLLTIKLNQFGTFNLEIFNQTGELIKSDIISSETFKMDLYDQQNGLYVIRVSDNDKNFDTRKIILNK</sequence>
<dbReference type="GO" id="GO:0004674">
    <property type="term" value="F:protein serine/threonine kinase activity"/>
    <property type="evidence" value="ECO:0007669"/>
    <property type="project" value="TreeGrafter"/>
</dbReference>
<keyword evidence="1 2" id="KW-0732">Signal</keyword>
<reference evidence="4 5" key="1">
    <citation type="submission" date="2019-07" db="EMBL/GenBank/DDBJ databases">
        <authorList>
            <person name="Huq M.A."/>
        </authorList>
    </citation>
    <scope>NUCLEOTIDE SEQUENCE [LARGE SCALE GENOMIC DNA]</scope>
    <source>
        <strain evidence="4 5">MAH-3</strain>
    </source>
</reference>
<dbReference type="Pfam" id="PF00092">
    <property type="entry name" value="VWA"/>
    <property type="match status" value="1"/>
</dbReference>
<name>A0A556N744_9FLAO</name>
<dbReference type="CDD" id="cd00198">
    <property type="entry name" value="vWFA"/>
    <property type="match status" value="1"/>
</dbReference>
<dbReference type="AlphaFoldDB" id="A0A556N744"/>
<accession>A0A556N744</accession>
<organism evidence="4 5">
    <name type="scientific">Fluviicola chungangensis</name>
    <dbReference type="NCBI Taxonomy" id="2597671"/>
    <lineage>
        <taxon>Bacteria</taxon>
        <taxon>Pseudomonadati</taxon>
        <taxon>Bacteroidota</taxon>
        <taxon>Flavobacteriia</taxon>
        <taxon>Flavobacteriales</taxon>
        <taxon>Crocinitomicaceae</taxon>
        <taxon>Fluviicola</taxon>
    </lineage>
</organism>
<evidence type="ECO:0000313" key="4">
    <source>
        <dbReference type="EMBL" id="TSJ47997.1"/>
    </source>
</evidence>
<dbReference type="InterPro" id="IPR036465">
    <property type="entry name" value="vWFA_dom_sf"/>
</dbReference>
<dbReference type="OrthoDB" id="614723at2"/>
<dbReference type="PROSITE" id="PS50234">
    <property type="entry name" value="VWFA"/>
    <property type="match status" value="1"/>
</dbReference>
<dbReference type="SUPFAM" id="SSF53300">
    <property type="entry name" value="vWA-like"/>
    <property type="match status" value="1"/>
</dbReference>
<dbReference type="EMBL" id="VLPL01000001">
    <property type="protein sequence ID" value="TSJ47997.1"/>
    <property type="molecule type" value="Genomic_DNA"/>
</dbReference>
<dbReference type="PROSITE" id="PS51257">
    <property type="entry name" value="PROKAR_LIPOPROTEIN"/>
    <property type="match status" value="1"/>
</dbReference>
<dbReference type="SMART" id="SM00327">
    <property type="entry name" value="VWA"/>
    <property type="match status" value="1"/>
</dbReference>
<dbReference type="InterPro" id="IPR026444">
    <property type="entry name" value="Secre_tail"/>
</dbReference>
<proteinExistence type="predicted"/>
<protein>
    <submittedName>
        <fullName evidence="4">T9SS type A sorting domain-containing protein</fullName>
    </submittedName>
</protein>
<dbReference type="InterPro" id="IPR002035">
    <property type="entry name" value="VWF_A"/>
</dbReference>